<dbReference type="InterPro" id="IPR037140">
    <property type="entry name" value="VHL_beta_dom_sf"/>
</dbReference>
<feature type="region of interest" description="Disordered" evidence="4">
    <location>
        <begin position="51"/>
        <end position="77"/>
    </location>
</feature>
<feature type="compositionally biased region" description="Gly residues" evidence="4">
    <location>
        <begin position="570"/>
        <end position="579"/>
    </location>
</feature>
<evidence type="ECO:0000256" key="4">
    <source>
        <dbReference type="SAM" id="MobiDB-lite"/>
    </source>
</evidence>
<evidence type="ECO:0000256" key="3">
    <source>
        <dbReference type="ARBA" id="ARBA00025428"/>
    </source>
</evidence>
<dbReference type="InterPro" id="IPR024053">
    <property type="entry name" value="VHL_beta_dom"/>
</dbReference>
<dbReference type="InterPro" id="IPR022772">
    <property type="entry name" value="VHL_tumour_suppress_b/a_dom"/>
</dbReference>
<name>A0A835XRT1_9CHLO</name>
<dbReference type="InterPro" id="IPR036104">
    <property type="entry name" value="BFN_sf"/>
</dbReference>
<dbReference type="EMBL" id="JAEHOE010000078">
    <property type="protein sequence ID" value="KAG2488910.1"/>
    <property type="molecule type" value="Genomic_DNA"/>
</dbReference>
<feature type="compositionally biased region" description="Pro residues" evidence="4">
    <location>
        <begin position="427"/>
        <end position="436"/>
    </location>
</feature>
<reference evidence="6" key="1">
    <citation type="journal article" date="2020" name="bioRxiv">
        <title>Comparative genomics of Chlamydomonas.</title>
        <authorList>
            <person name="Craig R.J."/>
            <person name="Hasan A.R."/>
            <person name="Ness R.W."/>
            <person name="Keightley P.D."/>
        </authorList>
    </citation>
    <scope>NUCLEOTIDE SEQUENCE</scope>
    <source>
        <strain evidence="6">CCAP 11/70</strain>
    </source>
</reference>
<feature type="domain" description="BFN" evidence="5">
    <location>
        <begin position="255"/>
        <end position="542"/>
    </location>
</feature>
<evidence type="ECO:0000313" key="6">
    <source>
        <dbReference type="EMBL" id="KAG2488911.1"/>
    </source>
</evidence>
<dbReference type="EMBL" id="JAEHOE010000078">
    <property type="protein sequence ID" value="KAG2488911.1"/>
    <property type="molecule type" value="Genomic_DNA"/>
</dbReference>
<keyword evidence="7" id="KW-1185">Reference proteome</keyword>
<feature type="region of interest" description="Disordered" evidence="4">
    <location>
        <begin position="405"/>
        <end position="485"/>
    </location>
</feature>
<feature type="compositionally biased region" description="Pro residues" evidence="4">
    <location>
        <begin position="455"/>
        <end position="467"/>
    </location>
</feature>
<dbReference type="PANTHER" id="PTHR15160">
    <property type="entry name" value="VON HIPPEL-LINDAU PROTEIN"/>
    <property type="match status" value="1"/>
</dbReference>
<dbReference type="PROSITE" id="PS51658">
    <property type="entry name" value="BFN"/>
    <property type="match status" value="1"/>
</dbReference>
<dbReference type="PANTHER" id="PTHR15160:SF1">
    <property type="entry name" value="VON HIPPEL-LINDAU DISEASE TUMOR SUPPRESSOR"/>
    <property type="match status" value="1"/>
</dbReference>
<dbReference type="CDD" id="cd05468">
    <property type="entry name" value="pVHL"/>
    <property type="match status" value="1"/>
</dbReference>
<accession>A0A835XRT1</accession>
<protein>
    <recommendedName>
        <fullName evidence="5">BFN domain-containing protein</fullName>
    </recommendedName>
</protein>
<comment type="caution">
    <text evidence="6">The sequence shown here is derived from an EMBL/GenBank/DDBJ whole genome shotgun (WGS) entry which is preliminary data.</text>
</comment>
<dbReference type="Gene3D" id="2.60.40.780">
    <property type="entry name" value="von Hippel-Lindau disease tumour suppressor, beta domain"/>
    <property type="match status" value="1"/>
</dbReference>
<dbReference type="GO" id="GO:0030891">
    <property type="term" value="C:VCB complex"/>
    <property type="evidence" value="ECO:0007669"/>
    <property type="project" value="TreeGrafter"/>
</dbReference>
<dbReference type="OrthoDB" id="413400at2759"/>
<dbReference type="Pfam" id="PF01847">
    <property type="entry name" value="VHL"/>
    <property type="match status" value="1"/>
</dbReference>
<dbReference type="Gene3D" id="3.10.690.10">
    <property type="entry name" value="Bifunctional nuclease domain"/>
    <property type="match status" value="2"/>
</dbReference>
<feature type="compositionally biased region" description="Low complexity" evidence="4">
    <location>
        <begin position="51"/>
        <end position="62"/>
    </location>
</feature>
<gene>
    <name evidence="6" type="ORF">HYH03_012537</name>
</gene>
<comment type="function">
    <text evidence="3">Bifunctional nuclease with both RNase and DNase activities. Involved in basal defense response. Participates in abscisic acid-derived callose deposition following infection by a necrotrophic pathogen.</text>
</comment>
<feature type="compositionally biased region" description="Low complexity" evidence="4">
    <location>
        <begin position="437"/>
        <end position="454"/>
    </location>
</feature>
<evidence type="ECO:0000256" key="2">
    <source>
        <dbReference type="ARBA" id="ARBA00010057"/>
    </source>
</evidence>
<proteinExistence type="inferred from homology"/>
<dbReference type="SUPFAM" id="SSF49468">
    <property type="entry name" value="VHL"/>
    <property type="match status" value="1"/>
</dbReference>
<dbReference type="GO" id="GO:0004518">
    <property type="term" value="F:nuclease activity"/>
    <property type="evidence" value="ECO:0007669"/>
    <property type="project" value="InterPro"/>
</dbReference>
<sequence length="595" mass="60169">MQSVRLRYGGPRCSGGRRSRQALSSPHAGVRSSALSGRISPVEQRLIQQLLQSRRSSSAPDADSQRGGTALHHPAPAPQHIISRRNLLLGGLLIAASPIGPATAAESQVLAGSSAPPGARWPLHSKPSAERCLLTVANRSGVRVRALWVNYDGDEEAYSTLAPGQQWAVQTFESHPWRFREASSGRLMAHPTPGSHPWRFREASSGRLMAQYVAQPGEALLTLTGEAQAAAEGDAGEAAGHEGGFDGLGHPEGDFVPASLSVMAVLPGLQQVAVGLSADGYDKPILIGVGPSEALNIVRAGGLAQLPNRIPGGAAAEGGVFGGGAAGEGGAAAGGVGPGGALTPFDGRGAVAALEQVEGGRGRPTLFSTWVSSVQALGGRLERVVFTRQVDDITYARIVLALPSAASTPTPNSGPGRPTSGAGPWSSPGPPPPPPQAQAQAQAQARPREGAGPWSSPPPPPPPPAPSAPAGRAMLPFAPKSSAMPSAVDPAAISAAAAVGTAATVTVVSVDARPADALALAIQAGAPVFVAKPLAEKAQADWAAAEEIFKELLLSPPGMGMGGADGEWEAGGGEGGQQGWGWKDVLGGWGTAESA</sequence>
<dbReference type="SUPFAM" id="SSF103256">
    <property type="entry name" value="Hypothetical protein TM0160"/>
    <property type="match status" value="1"/>
</dbReference>
<comment type="similarity">
    <text evidence="2">Belongs to the VHL family.</text>
</comment>
<feature type="region of interest" description="Disordered" evidence="4">
    <location>
        <begin position="570"/>
        <end position="595"/>
    </location>
</feature>
<evidence type="ECO:0000256" key="1">
    <source>
        <dbReference type="ARBA" id="ARBA00009095"/>
    </source>
</evidence>
<evidence type="ECO:0000259" key="5">
    <source>
        <dbReference type="PROSITE" id="PS51658"/>
    </source>
</evidence>
<organism evidence="6 7">
    <name type="scientific">Edaphochlamys debaryana</name>
    <dbReference type="NCBI Taxonomy" id="47281"/>
    <lineage>
        <taxon>Eukaryota</taxon>
        <taxon>Viridiplantae</taxon>
        <taxon>Chlorophyta</taxon>
        <taxon>core chlorophytes</taxon>
        <taxon>Chlorophyceae</taxon>
        <taxon>CS clade</taxon>
        <taxon>Chlamydomonadales</taxon>
        <taxon>Chlamydomonadales incertae sedis</taxon>
        <taxon>Edaphochlamys</taxon>
    </lineage>
</organism>
<feature type="region of interest" description="Disordered" evidence="4">
    <location>
        <begin position="1"/>
        <end position="37"/>
    </location>
</feature>
<dbReference type="Proteomes" id="UP000612055">
    <property type="component" value="Unassembled WGS sequence"/>
</dbReference>
<evidence type="ECO:0000313" key="7">
    <source>
        <dbReference type="Proteomes" id="UP000612055"/>
    </source>
</evidence>
<comment type="similarity">
    <text evidence="1">Belongs to the bifunctional nuclease family.</text>
</comment>
<dbReference type="InterPro" id="IPR036208">
    <property type="entry name" value="VHL_sf"/>
</dbReference>
<dbReference type="InterPro" id="IPR003729">
    <property type="entry name" value="Bi_nuclease_dom"/>
</dbReference>
<dbReference type="GO" id="GO:0016567">
    <property type="term" value="P:protein ubiquitination"/>
    <property type="evidence" value="ECO:0007669"/>
    <property type="project" value="TreeGrafter"/>
</dbReference>
<dbReference type="GO" id="GO:0005634">
    <property type="term" value="C:nucleus"/>
    <property type="evidence" value="ECO:0007669"/>
    <property type="project" value="TreeGrafter"/>
</dbReference>
<dbReference type="AlphaFoldDB" id="A0A835XRT1"/>